<dbReference type="Pfam" id="PF00108">
    <property type="entry name" value="Thiolase_N"/>
    <property type="match status" value="1"/>
</dbReference>
<feature type="domain" description="Thiolase N-terminal" evidence="2">
    <location>
        <begin position="1"/>
        <end position="83"/>
    </location>
</feature>
<dbReference type="PANTHER" id="PTHR42870:SF1">
    <property type="entry name" value="NON-SPECIFIC LIPID-TRANSFER PROTEIN-LIKE 2"/>
    <property type="match status" value="1"/>
</dbReference>
<dbReference type="PANTHER" id="PTHR42870">
    <property type="entry name" value="ACETYL-COA C-ACETYLTRANSFERASE"/>
    <property type="match status" value="1"/>
</dbReference>
<organism evidence="4 5">
    <name type="scientific">Pinctada imbricata</name>
    <name type="common">Atlantic pearl-oyster</name>
    <name type="synonym">Pinctada martensii</name>
    <dbReference type="NCBI Taxonomy" id="66713"/>
    <lineage>
        <taxon>Eukaryota</taxon>
        <taxon>Metazoa</taxon>
        <taxon>Spiralia</taxon>
        <taxon>Lophotrochozoa</taxon>
        <taxon>Mollusca</taxon>
        <taxon>Bivalvia</taxon>
        <taxon>Autobranchia</taxon>
        <taxon>Pteriomorphia</taxon>
        <taxon>Pterioida</taxon>
        <taxon>Pterioidea</taxon>
        <taxon>Pteriidae</taxon>
        <taxon>Pinctada</taxon>
    </lineage>
</organism>
<dbReference type="AlphaFoldDB" id="A0AA89BPZ1"/>
<dbReference type="EMBL" id="VSWD01000010">
    <property type="protein sequence ID" value="KAK3091030.1"/>
    <property type="molecule type" value="Genomic_DNA"/>
</dbReference>
<accession>A0AA89BPZ1</accession>
<evidence type="ECO:0000313" key="4">
    <source>
        <dbReference type="EMBL" id="KAK3091030.1"/>
    </source>
</evidence>
<dbReference type="Proteomes" id="UP001186944">
    <property type="component" value="Unassembled WGS sequence"/>
</dbReference>
<sequence length="403" mass="44549">MGREAGQDALTDAGISYDKIQAVVASYCYGEPTCGQRAAYELGLSGVPIFNVNNNCSSGSSALMLARRLVQSGLEDCVLVPGNCFVFIQLRTFTYTSKNVKLTASFFTGFEKMERGLSERYNDRTSPVKPQMDHMVSIGAEAAREYMKKYPDTKVSDFVNIAYKNHRHSVNNPKATIQKAIPPEVIRSKLPLCQPITFWMSAPVSDGGAAAIVCSEDFVRKHGLEDKAVEIIAQHMVTDTKESFQQSFMDLSGYKMAQRAAQLCYQDTKLSPSDVDVLEVHDCFSCNEMFMYEALQLAREGEGAELIRNAKWIKNSNGGELCVMNGRWVVNPSGGLESKGHPIGATGLAQCAELVWQLRDQAGKRQVEGAKVAMQHNYGIGGAAVVTMYRRYKDQDQRLLARL</sequence>
<keyword evidence="1" id="KW-0808">Transferase</keyword>
<dbReference type="GO" id="GO:0016747">
    <property type="term" value="F:acyltransferase activity, transferring groups other than amino-acyl groups"/>
    <property type="evidence" value="ECO:0007669"/>
    <property type="project" value="InterPro"/>
</dbReference>
<dbReference type="SUPFAM" id="SSF53901">
    <property type="entry name" value="Thiolase-like"/>
    <property type="match status" value="1"/>
</dbReference>
<feature type="domain" description="Thiolase C-terminal" evidence="3">
    <location>
        <begin position="249"/>
        <end position="386"/>
    </location>
</feature>
<dbReference type="CDD" id="cd00829">
    <property type="entry name" value="SCP-x_thiolase"/>
    <property type="match status" value="1"/>
</dbReference>
<evidence type="ECO:0000256" key="1">
    <source>
        <dbReference type="ARBA" id="ARBA00022679"/>
    </source>
</evidence>
<gene>
    <name evidence="4" type="ORF">FSP39_016630</name>
</gene>
<dbReference type="InterPro" id="IPR020615">
    <property type="entry name" value="Thiolase_acyl_enz_int_AS"/>
</dbReference>
<keyword evidence="5" id="KW-1185">Reference proteome</keyword>
<comment type="caution">
    <text evidence="4">The sequence shown here is derived from an EMBL/GenBank/DDBJ whole genome shotgun (WGS) entry which is preliminary data.</text>
</comment>
<dbReference type="Gene3D" id="3.40.47.10">
    <property type="match status" value="1"/>
</dbReference>
<proteinExistence type="predicted"/>
<dbReference type="Pfam" id="PF22691">
    <property type="entry name" value="Thiolase_C_1"/>
    <property type="match status" value="1"/>
</dbReference>
<name>A0AA89BPZ1_PINIB</name>
<dbReference type="InterPro" id="IPR016039">
    <property type="entry name" value="Thiolase-like"/>
</dbReference>
<evidence type="ECO:0000259" key="3">
    <source>
        <dbReference type="Pfam" id="PF22691"/>
    </source>
</evidence>
<protein>
    <recommendedName>
        <fullName evidence="6">Non-specific lipid-transfer protein</fullName>
    </recommendedName>
</protein>
<reference evidence="4" key="1">
    <citation type="submission" date="2019-08" db="EMBL/GenBank/DDBJ databases">
        <title>The improved chromosome-level genome for the pearl oyster Pinctada fucata martensii using PacBio sequencing and Hi-C.</title>
        <authorList>
            <person name="Zheng Z."/>
        </authorList>
    </citation>
    <scope>NUCLEOTIDE SEQUENCE</scope>
    <source>
        <strain evidence="4">ZZ-2019</strain>
        <tissue evidence="4">Adductor muscle</tissue>
    </source>
</reference>
<dbReference type="InterPro" id="IPR002155">
    <property type="entry name" value="Thiolase"/>
</dbReference>
<evidence type="ECO:0008006" key="6">
    <source>
        <dbReference type="Google" id="ProtNLM"/>
    </source>
</evidence>
<dbReference type="PROSITE" id="PS00098">
    <property type="entry name" value="THIOLASE_1"/>
    <property type="match status" value="1"/>
</dbReference>
<dbReference type="InterPro" id="IPR020616">
    <property type="entry name" value="Thiolase_N"/>
</dbReference>
<evidence type="ECO:0000259" key="2">
    <source>
        <dbReference type="Pfam" id="PF00108"/>
    </source>
</evidence>
<dbReference type="PIRSF" id="PIRSF000429">
    <property type="entry name" value="Ac-CoA_Ac_transf"/>
    <property type="match status" value="1"/>
</dbReference>
<evidence type="ECO:0000313" key="5">
    <source>
        <dbReference type="Proteomes" id="UP001186944"/>
    </source>
</evidence>
<dbReference type="InterPro" id="IPR055140">
    <property type="entry name" value="Thiolase_C_2"/>
</dbReference>